<organism evidence="1 3">
    <name type="scientific">Dreissena polymorpha</name>
    <name type="common">Zebra mussel</name>
    <name type="synonym">Mytilus polymorpha</name>
    <dbReference type="NCBI Taxonomy" id="45954"/>
    <lineage>
        <taxon>Eukaryota</taxon>
        <taxon>Metazoa</taxon>
        <taxon>Spiralia</taxon>
        <taxon>Lophotrochozoa</taxon>
        <taxon>Mollusca</taxon>
        <taxon>Bivalvia</taxon>
        <taxon>Autobranchia</taxon>
        <taxon>Heteroconchia</taxon>
        <taxon>Euheterodonta</taxon>
        <taxon>Imparidentia</taxon>
        <taxon>Neoheterodontei</taxon>
        <taxon>Myida</taxon>
        <taxon>Dreissenoidea</taxon>
        <taxon>Dreissenidae</taxon>
        <taxon>Dreissena</taxon>
    </lineage>
</organism>
<proteinExistence type="predicted"/>
<evidence type="ECO:0000313" key="2">
    <source>
        <dbReference type="EMBL" id="KAH3717859.1"/>
    </source>
</evidence>
<evidence type="ECO:0000313" key="3">
    <source>
        <dbReference type="Proteomes" id="UP000828390"/>
    </source>
</evidence>
<reference evidence="1" key="1">
    <citation type="journal article" date="2019" name="bioRxiv">
        <title>The Genome of the Zebra Mussel, Dreissena polymorpha: A Resource for Invasive Species Research.</title>
        <authorList>
            <person name="McCartney M.A."/>
            <person name="Auch B."/>
            <person name="Kono T."/>
            <person name="Mallez S."/>
            <person name="Zhang Y."/>
            <person name="Obille A."/>
            <person name="Becker A."/>
            <person name="Abrahante J.E."/>
            <person name="Garbe J."/>
            <person name="Badalamenti J.P."/>
            <person name="Herman A."/>
            <person name="Mangelson H."/>
            <person name="Liachko I."/>
            <person name="Sullivan S."/>
            <person name="Sone E.D."/>
            <person name="Koren S."/>
            <person name="Silverstein K.A.T."/>
            <person name="Beckman K.B."/>
            <person name="Gohl D.M."/>
        </authorList>
    </citation>
    <scope>NUCLEOTIDE SEQUENCE</scope>
    <source>
        <strain evidence="1">Duluth1</strain>
        <tissue evidence="1">Whole animal</tissue>
    </source>
</reference>
<evidence type="ECO:0000313" key="1">
    <source>
        <dbReference type="EMBL" id="KAH3717856.1"/>
    </source>
</evidence>
<protein>
    <submittedName>
        <fullName evidence="1">Uncharacterized protein</fullName>
    </submittedName>
</protein>
<dbReference type="EMBL" id="JAIWYP010000013">
    <property type="protein sequence ID" value="KAH3717856.1"/>
    <property type="molecule type" value="Genomic_DNA"/>
</dbReference>
<sequence>MGLILWCPPSDQEVKVLILWCPPSDQEVMGLILWCPPSDQEVKGLILTVESFLRLFYRHQALVRVLVIRRSRV</sequence>
<dbReference type="AlphaFoldDB" id="A0A9D4C691"/>
<keyword evidence="3" id="KW-1185">Reference proteome</keyword>
<name>A0A9D4C691_DREPO</name>
<reference evidence="1" key="2">
    <citation type="submission" date="2020-11" db="EMBL/GenBank/DDBJ databases">
        <authorList>
            <person name="McCartney M.A."/>
            <person name="Auch B."/>
            <person name="Kono T."/>
            <person name="Mallez S."/>
            <person name="Becker A."/>
            <person name="Gohl D.M."/>
            <person name="Silverstein K.A.T."/>
            <person name="Koren S."/>
            <person name="Bechman K.B."/>
            <person name="Herman A."/>
            <person name="Abrahante J.E."/>
            <person name="Garbe J."/>
        </authorList>
    </citation>
    <scope>NUCLEOTIDE SEQUENCE</scope>
    <source>
        <strain evidence="1">Duluth1</strain>
        <tissue evidence="1">Whole animal</tissue>
    </source>
</reference>
<dbReference type="EMBL" id="JAIWYP010000013">
    <property type="protein sequence ID" value="KAH3717859.1"/>
    <property type="molecule type" value="Genomic_DNA"/>
</dbReference>
<gene>
    <name evidence="1" type="ORF">DPMN_060652</name>
    <name evidence="2" type="ORF">DPMN_060655</name>
</gene>
<dbReference type="Proteomes" id="UP000828390">
    <property type="component" value="Unassembled WGS sequence"/>
</dbReference>
<accession>A0A9D4C691</accession>
<comment type="caution">
    <text evidence="1">The sequence shown here is derived from an EMBL/GenBank/DDBJ whole genome shotgun (WGS) entry which is preliminary data.</text>
</comment>